<dbReference type="InterPro" id="IPR005468">
    <property type="entry name" value="Avidin/str"/>
</dbReference>
<dbReference type="SUPFAM" id="SSF50876">
    <property type="entry name" value="Avidin/streptavidin"/>
    <property type="match status" value="1"/>
</dbReference>
<sequence length="138" mass="14308">MLNFRSVIGAVAAVIVLGSTPSYSAMELTAGSSWVNELGSVLTITNVDGNGLMTGSYVTNVGCSAGTPQQMTGFFYPGASGGGAITFSVYFQNCLSVTSWSGQYDSTDGSFQTLWYLTSASPPVWNGIAAGTDLFTPQ</sequence>
<proteinExistence type="inferred from homology"/>
<organism evidence="9 10">
    <name type="scientific">Devosia nanyangense</name>
    <dbReference type="NCBI Taxonomy" id="1228055"/>
    <lineage>
        <taxon>Bacteria</taxon>
        <taxon>Pseudomonadati</taxon>
        <taxon>Pseudomonadota</taxon>
        <taxon>Alphaproteobacteria</taxon>
        <taxon>Hyphomicrobiales</taxon>
        <taxon>Devosiaceae</taxon>
        <taxon>Devosia</taxon>
    </lineage>
</organism>
<evidence type="ECO:0000313" key="9">
    <source>
        <dbReference type="EMBL" id="MBI4921758.1"/>
    </source>
</evidence>
<dbReference type="PROSITE" id="PS51326">
    <property type="entry name" value="AVIDIN_2"/>
    <property type="match status" value="1"/>
</dbReference>
<evidence type="ECO:0000256" key="5">
    <source>
        <dbReference type="ARBA" id="ARBA00023157"/>
    </source>
</evidence>
<dbReference type="Proteomes" id="UP000782610">
    <property type="component" value="Unassembled WGS sequence"/>
</dbReference>
<evidence type="ECO:0000256" key="2">
    <source>
        <dbReference type="ARBA" id="ARBA00006297"/>
    </source>
</evidence>
<dbReference type="AlphaFoldDB" id="A0A933NYI5"/>
<evidence type="ECO:0000256" key="1">
    <source>
        <dbReference type="ARBA" id="ARBA00004613"/>
    </source>
</evidence>
<keyword evidence="4 8" id="KW-0732">Signal</keyword>
<evidence type="ECO:0000256" key="4">
    <source>
        <dbReference type="ARBA" id="ARBA00022729"/>
    </source>
</evidence>
<evidence type="ECO:0000313" key="10">
    <source>
        <dbReference type="Proteomes" id="UP000782610"/>
    </source>
</evidence>
<evidence type="ECO:0000256" key="7">
    <source>
        <dbReference type="ARBA" id="ARBA00023267"/>
    </source>
</evidence>
<feature type="signal peptide" evidence="8">
    <location>
        <begin position="1"/>
        <end position="24"/>
    </location>
</feature>
<evidence type="ECO:0000256" key="6">
    <source>
        <dbReference type="ARBA" id="ARBA00023180"/>
    </source>
</evidence>
<dbReference type="GO" id="GO:0009374">
    <property type="term" value="F:biotin binding"/>
    <property type="evidence" value="ECO:0007669"/>
    <property type="project" value="InterPro"/>
</dbReference>
<comment type="similarity">
    <text evidence="2">Belongs to the avidin/streptavidin family.</text>
</comment>
<comment type="caution">
    <text evidence="9">The sequence shown here is derived from an EMBL/GenBank/DDBJ whole genome shotgun (WGS) entry which is preliminary data.</text>
</comment>
<dbReference type="Gene3D" id="2.40.128.30">
    <property type="entry name" value="Avidin-like"/>
    <property type="match status" value="1"/>
</dbReference>
<protein>
    <submittedName>
        <fullName evidence="9">Avidin</fullName>
    </submittedName>
</protein>
<comment type="subcellular location">
    <subcellularLocation>
        <location evidence="1">Secreted</location>
    </subcellularLocation>
</comment>
<dbReference type="PANTHER" id="PTHR34399:SF3">
    <property type="entry name" value="AVID PROTEIN-RELATED"/>
    <property type="match status" value="1"/>
</dbReference>
<keyword evidence="5" id="KW-1015">Disulfide bond</keyword>
<dbReference type="EMBL" id="JACRAF010000023">
    <property type="protein sequence ID" value="MBI4921758.1"/>
    <property type="molecule type" value="Genomic_DNA"/>
</dbReference>
<dbReference type="InterPro" id="IPR036896">
    <property type="entry name" value="Avidin-like_sf"/>
</dbReference>
<reference evidence="9" key="1">
    <citation type="submission" date="2020-07" db="EMBL/GenBank/DDBJ databases">
        <title>Huge and variable diversity of episymbiotic CPR bacteria and DPANN archaea in groundwater ecosystems.</title>
        <authorList>
            <person name="He C.Y."/>
            <person name="Keren R."/>
            <person name="Whittaker M."/>
            <person name="Farag I.F."/>
            <person name="Doudna J."/>
            <person name="Cate J.H.D."/>
            <person name="Banfield J.F."/>
        </authorList>
    </citation>
    <scope>NUCLEOTIDE SEQUENCE</scope>
    <source>
        <strain evidence="9">NC_groundwater_1586_Pr3_B-0.1um_66_15</strain>
    </source>
</reference>
<dbReference type="Pfam" id="PF01382">
    <property type="entry name" value="Avidin"/>
    <property type="match status" value="1"/>
</dbReference>
<evidence type="ECO:0000256" key="3">
    <source>
        <dbReference type="ARBA" id="ARBA00022525"/>
    </source>
</evidence>
<keyword evidence="6" id="KW-0325">Glycoprotein</keyword>
<dbReference type="PRINTS" id="PR00709">
    <property type="entry name" value="AVIDIN"/>
</dbReference>
<dbReference type="PANTHER" id="PTHR34399">
    <property type="entry name" value="AVIDIN-RELATED"/>
    <property type="match status" value="1"/>
</dbReference>
<dbReference type="InterPro" id="IPR051764">
    <property type="entry name" value="Avidin/Streptavidin-rel"/>
</dbReference>
<evidence type="ECO:0000256" key="8">
    <source>
        <dbReference type="SAM" id="SignalP"/>
    </source>
</evidence>
<keyword evidence="7" id="KW-0092">Biotin</keyword>
<accession>A0A933NYI5</accession>
<name>A0A933NYI5_9HYPH</name>
<dbReference type="GO" id="GO:0005576">
    <property type="term" value="C:extracellular region"/>
    <property type="evidence" value="ECO:0007669"/>
    <property type="project" value="UniProtKB-SubCell"/>
</dbReference>
<dbReference type="InterPro" id="IPR005469">
    <property type="entry name" value="Avidin"/>
</dbReference>
<feature type="chain" id="PRO_5036837319" evidence="8">
    <location>
        <begin position="25"/>
        <end position="138"/>
    </location>
</feature>
<gene>
    <name evidence="9" type="ORF">HY834_08410</name>
</gene>
<keyword evidence="3" id="KW-0964">Secreted</keyword>